<keyword evidence="1" id="KW-0472">Membrane</keyword>
<protein>
    <submittedName>
        <fullName evidence="2">Uncharacterized protein</fullName>
    </submittedName>
</protein>
<proteinExistence type="predicted"/>
<sequence>MTDAAPARPRGFHLLWILAAATIVVFVGANAHLVYVAVSSQTGCVAHLKDKSGTPGEYRAAKSAC</sequence>
<comment type="caution">
    <text evidence="2">The sequence shown here is derived from an EMBL/GenBank/DDBJ whole genome shotgun (WGS) entry which is preliminary data.</text>
</comment>
<evidence type="ECO:0000256" key="1">
    <source>
        <dbReference type="SAM" id="Phobius"/>
    </source>
</evidence>
<dbReference type="OrthoDB" id="7597200at2"/>
<evidence type="ECO:0000313" key="3">
    <source>
        <dbReference type="Proteomes" id="UP000435802"/>
    </source>
</evidence>
<keyword evidence="1" id="KW-0812">Transmembrane</keyword>
<dbReference type="AlphaFoldDB" id="A0A6N8SNM0"/>
<gene>
    <name evidence="2" type="ORF">GR138_25125</name>
</gene>
<dbReference type="EMBL" id="WUMK01000011">
    <property type="protein sequence ID" value="MXN48500.1"/>
    <property type="molecule type" value="Genomic_DNA"/>
</dbReference>
<evidence type="ECO:0000313" key="2">
    <source>
        <dbReference type="EMBL" id="MXN48500.1"/>
    </source>
</evidence>
<reference evidence="2 3" key="1">
    <citation type="submission" date="2019-12" db="EMBL/GenBank/DDBJ databases">
        <title>Shinella kummerowiae sp. nov., a symbiotic bacterium isolated from root nodules of the herbal legume Kummerowia stipulacea.</title>
        <authorList>
            <person name="Gao J."/>
        </authorList>
    </citation>
    <scope>NUCLEOTIDE SEQUENCE [LARGE SCALE GENOMIC DNA]</scope>
    <source>
        <strain evidence="2 3">CCBAU 25048</strain>
    </source>
</reference>
<dbReference type="Proteomes" id="UP000435802">
    <property type="component" value="Unassembled WGS sequence"/>
</dbReference>
<dbReference type="RefSeq" id="WP_160862007.1">
    <property type="nucleotide sequence ID" value="NZ_JAODWE010000003.1"/>
</dbReference>
<name>A0A6N8SNM0_9HYPH</name>
<accession>A0A6N8SNM0</accession>
<keyword evidence="3" id="KW-1185">Reference proteome</keyword>
<feature type="transmembrane region" description="Helical" evidence="1">
    <location>
        <begin position="12"/>
        <end position="38"/>
    </location>
</feature>
<organism evidence="2 3">
    <name type="scientific">Shinella kummerowiae</name>
    <dbReference type="NCBI Taxonomy" id="417745"/>
    <lineage>
        <taxon>Bacteria</taxon>
        <taxon>Pseudomonadati</taxon>
        <taxon>Pseudomonadota</taxon>
        <taxon>Alphaproteobacteria</taxon>
        <taxon>Hyphomicrobiales</taxon>
        <taxon>Rhizobiaceae</taxon>
        <taxon>Shinella</taxon>
    </lineage>
</organism>
<keyword evidence="1" id="KW-1133">Transmembrane helix</keyword>